<keyword evidence="4" id="KW-1185">Reference proteome</keyword>
<evidence type="ECO:0000313" key="4">
    <source>
        <dbReference type="Proteomes" id="UP000450917"/>
    </source>
</evidence>
<evidence type="ECO:0000259" key="2">
    <source>
        <dbReference type="Pfam" id="PF25202"/>
    </source>
</evidence>
<evidence type="ECO:0000313" key="3">
    <source>
        <dbReference type="EMBL" id="MUG70597.1"/>
    </source>
</evidence>
<name>A0A7X3CRU1_9BACL</name>
<sequence>MFEHPEIVSVDTVLQLKNLHLPNYQRPYKWSVKNVSALLDDLEFAINQTKKYTDFKYRVGTIILHNDETNGAFNIVDGQQRIITLALICKVLDASGNVSVLETKLSSKVSEENIRRNFLAIRTYFAEKNPTEKKCFIEAVSSVLEFVVVATKSLPEAFQLFDSQNTRGRALDPHDLLKAFHLREMRDHPNEMKHKVEKWERTDPKEIHILFQDYLFPIKHWIEKDKGHRFTSADIDEFKGVSFDLQYYYAMRTVKGMPIFQIDQTFVSGKNFFEYVEHYLNLLSDVKAAVSKAELDLFLNGAGVGFSYAKQLFYCVVLYYCDRFRNFDDRVIKRLYAWAFMVRLQMQKLGFDTVRNYAIGEKVGDKETIPMFYLLQKCMKESDVLRIMIPMLSSEEIRYSPRNDDKNLLLSEVQKILGLPGGVE</sequence>
<comment type="caution">
    <text evidence="3">The sequence shown here is derived from an EMBL/GenBank/DDBJ whole genome shotgun (WGS) entry which is preliminary data.</text>
</comment>
<dbReference type="PANTHER" id="PTHR35149">
    <property type="entry name" value="SLL5132 PROTEIN"/>
    <property type="match status" value="1"/>
</dbReference>
<feature type="domain" description="DUF7834" evidence="2">
    <location>
        <begin position="191"/>
        <end position="395"/>
    </location>
</feature>
<dbReference type="EMBL" id="WNZX01000005">
    <property type="protein sequence ID" value="MUG70597.1"/>
    <property type="molecule type" value="Genomic_DNA"/>
</dbReference>
<proteinExistence type="predicted"/>
<dbReference type="Proteomes" id="UP000450917">
    <property type="component" value="Unassembled WGS sequence"/>
</dbReference>
<protein>
    <submittedName>
        <fullName evidence="3">DUF262 domain-containing protein</fullName>
    </submittedName>
</protein>
<accession>A0A7X3CRU1</accession>
<dbReference type="InterPro" id="IPR057156">
    <property type="entry name" value="DUF7834"/>
</dbReference>
<dbReference type="PANTHER" id="PTHR35149:SF2">
    <property type="entry name" value="DUF262 DOMAIN-CONTAINING PROTEIN"/>
    <property type="match status" value="1"/>
</dbReference>
<organism evidence="3 4">
    <name type="scientific">Paenibacillus validus</name>
    <dbReference type="NCBI Taxonomy" id="44253"/>
    <lineage>
        <taxon>Bacteria</taxon>
        <taxon>Bacillati</taxon>
        <taxon>Bacillota</taxon>
        <taxon>Bacilli</taxon>
        <taxon>Bacillales</taxon>
        <taxon>Paenibacillaceae</taxon>
        <taxon>Paenibacillus</taxon>
    </lineage>
</organism>
<gene>
    <name evidence="3" type="ORF">GNP93_07870</name>
</gene>
<dbReference type="Pfam" id="PF25202">
    <property type="entry name" value="DUF7834"/>
    <property type="match status" value="1"/>
</dbReference>
<dbReference type="Pfam" id="PF03235">
    <property type="entry name" value="GmrSD_N"/>
    <property type="match status" value="1"/>
</dbReference>
<dbReference type="RefSeq" id="WP_155614394.1">
    <property type="nucleotide sequence ID" value="NZ_WNZX01000005.1"/>
</dbReference>
<evidence type="ECO:0000259" key="1">
    <source>
        <dbReference type="Pfam" id="PF03235"/>
    </source>
</evidence>
<dbReference type="InterPro" id="IPR004919">
    <property type="entry name" value="GmrSD_N"/>
</dbReference>
<reference evidence="3 4" key="1">
    <citation type="submission" date="2019-11" db="EMBL/GenBank/DDBJ databases">
        <title>Draft genome sequences of five Paenibacillus species of dairy origin.</title>
        <authorList>
            <person name="Olajide A.M."/>
            <person name="Chen S."/>
            <person name="Lapointe G."/>
        </authorList>
    </citation>
    <scope>NUCLEOTIDE SEQUENCE [LARGE SCALE GENOMIC DNA]</scope>
    <source>
        <strain evidence="3 4">2CS3</strain>
    </source>
</reference>
<feature type="domain" description="GmrSD restriction endonucleases N-terminal" evidence="1">
    <location>
        <begin position="17"/>
        <end position="181"/>
    </location>
</feature>
<dbReference type="AlphaFoldDB" id="A0A7X3CRU1"/>